<sequence>DIIIHEVPLGDVPAWLEEKRRKGAIIDLKVYVGLHFANNQMTPAFI</sequence>
<dbReference type="EMBL" id="LAZR01042508">
    <property type="protein sequence ID" value="KKL09375.1"/>
    <property type="molecule type" value="Genomic_DNA"/>
</dbReference>
<protein>
    <submittedName>
        <fullName evidence="1">Uncharacterized protein</fullName>
    </submittedName>
</protein>
<evidence type="ECO:0000313" key="1">
    <source>
        <dbReference type="EMBL" id="KKL09375.1"/>
    </source>
</evidence>
<accession>A0A0F9AIZ7</accession>
<gene>
    <name evidence="1" type="ORF">LCGC14_2566470</name>
</gene>
<name>A0A0F9AIZ7_9ZZZZ</name>
<organism evidence="1">
    <name type="scientific">marine sediment metagenome</name>
    <dbReference type="NCBI Taxonomy" id="412755"/>
    <lineage>
        <taxon>unclassified sequences</taxon>
        <taxon>metagenomes</taxon>
        <taxon>ecological metagenomes</taxon>
    </lineage>
</organism>
<feature type="non-terminal residue" evidence="1">
    <location>
        <position position="1"/>
    </location>
</feature>
<comment type="caution">
    <text evidence="1">The sequence shown here is derived from an EMBL/GenBank/DDBJ whole genome shotgun (WGS) entry which is preliminary data.</text>
</comment>
<proteinExistence type="predicted"/>
<dbReference type="AlphaFoldDB" id="A0A0F9AIZ7"/>
<reference evidence="1" key="1">
    <citation type="journal article" date="2015" name="Nature">
        <title>Complex archaea that bridge the gap between prokaryotes and eukaryotes.</title>
        <authorList>
            <person name="Spang A."/>
            <person name="Saw J.H."/>
            <person name="Jorgensen S.L."/>
            <person name="Zaremba-Niedzwiedzka K."/>
            <person name="Martijn J."/>
            <person name="Lind A.E."/>
            <person name="van Eijk R."/>
            <person name="Schleper C."/>
            <person name="Guy L."/>
            <person name="Ettema T.J."/>
        </authorList>
    </citation>
    <scope>NUCLEOTIDE SEQUENCE</scope>
</reference>